<evidence type="ECO:0008006" key="19">
    <source>
        <dbReference type="Google" id="ProtNLM"/>
    </source>
</evidence>
<feature type="domain" description="AAA+ ATPase" evidence="15">
    <location>
        <begin position="286"/>
        <end position="437"/>
    </location>
</feature>
<evidence type="ECO:0000259" key="15">
    <source>
        <dbReference type="SMART" id="SM00382"/>
    </source>
</evidence>
<evidence type="ECO:0000313" key="18">
    <source>
        <dbReference type="Proteomes" id="UP000243081"/>
    </source>
</evidence>
<evidence type="ECO:0000256" key="10">
    <source>
        <dbReference type="ARBA" id="ARBA00023136"/>
    </source>
</evidence>
<feature type="transmembrane region" description="Helical" evidence="14">
    <location>
        <begin position="49"/>
        <end position="69"/>
    </location>
</feature>
<proteinExistence type="inferred from homology"/>
<dbReference type="SMART" id="SM01024">
    <property type="entry name" value="BCS1_N"/>
    <property type="match status" value="1"/>
</dbReference>
<comment type="subcellular location">
    <subcellularLocation>
        <location evidence="1">Mitochondrion inner membrane</location>
        <topology evidence="1">Single-pass membrane protein</topology>
    </subcellularLocation>
</comment>
<keyword evidence="8 14" id="KW-1133">Transmembrane helix</keyword>
<accession>A0A179I255</accession>
<dbReference type="InterPro" id="IPR057495">
    <property type="entry name" value="AAA_lid_BCS1"/>
</dbReference>
<evidence type="ECO:0000256" key="2">
    <source>
        <dbReference type="ARBA" id="ARBA00007448"/>
    </source>
</evidence>
<protein>
    <recommendedName>
        <fullName evidence="19">AAA+ ATPase domain-containing protein</fullName>
    </recommendedName>
</protein>
<organism evidence="17 18">
    <name type="scientific">Cordyceps confragosa</name>
    <name type="common">Lecanicillium lecanii</name>
    <dbReference type="NCBI Taxonomy" id="2714763"/>
    <lineage>
        <taxon>Eukaryota</taxon>
        <taxon>Fungi</taxon>
        <taxon>Dikarya</taxon>
        <taxon>Ascomycota</taxon>
        <taxon>Pezizomycotina</taxon>
        <taxon>Sordariomycetes</taxon>
        <taxon>Hypocreomycetidae</taxon>
        <taxon>Hypocreales</taxon>
        <taxon>Cordycipitaceae</taxon>
        <taxon>Akanthomyces</taxon>
    </lineage>
</organism>
<feature type="compositionally biased region" description="Basic and acidic residues" evidence="13">
    <location>
        <begin position="355"/>
        <end position="365"/>
    </location>
</feature>
<dbReference type="InterPro" id="IPR003960">
    <property type="entry name" value="ATPase_AAA_CS"/>
</dbReference>
<evidence type="ECO:0000256" key="14">
    <source>
        <dbReference type="SAM" id="Phobius"/>
    </source>
</evidence>
<evidence type="ECO:0000256" key="9">
    <source>
        <dbReference type="ARBA" id="ARBA00023128"/>
    </source>
</evidence>
<comment type="caution">
    <text evidence="17">The sequence shown here is derived from an EMBL/GenBank/DDBJ whole genome shotgun (WGS) entry which is preliminary data.</text>
</comment>
<dbReference type="GO" id="GO:0016887">
    <property type="term" value="F:ATP hydrolysis activity"/>
    <property type="evidence" value="ECO:0007669"/>
    <property type="project" value="InterPro"/>
</dbReference>
<keyword evidence="7 12" id="KW-0067">ATP-binding</keyword>
<gene>
    <name evidence="17" type="ORF">LLEC1_04768</name>
</gene>
<dbReference type="InterPro" id="IPR003959">
    <property type="entry name" value="ATPase_AAA_core"/>
</dbReference>
<keyword evidence="18" id="KW-1185">Reference proteome</keyword>
<dbReference type="OMA" id="FEMHEDP"/>
<dbReference type="Pfam" id="PF00004">
    <property type="entry name" value="AAA"/>
    <property type="match status" value="1"/>
</dbReference>
<keyword evidence="6" id="KW-0378">Hydrolase</keyword>
<dbReference type="Pfam" id="PF25426">
    <property type="entry name" value="AAA_lid_BCS1"/>
    <property type="match status" value="1"/>
</dbReference>
<dbReference type="PROSITE" id="PS00674">
    <property type="entry name" value="AAA"/>
    <property type="match status" value="1"/>
</dbReference>
<evidence type="ECO:0000256" key="7">
    <source>
        <dbReference type="ARBA" id="ARBA00022840"/>
    </source>
</evidence>
<dbReference type="GO" id="GO:0005743">
    <property type="term" value="C:mitochondrial inner membrane"/>
    <property type="evidence" value="ECO:0007669"/>
    <property type="project" value="UniProtKB-SubCell"/>
</dbReference>
<evidence type="ECO:0000256" key="13">
    <source>
        <dbReference type="SAM" id="MobiDB-lite"/>
    </source>
</evidence>
<feature type="region of interest" description="Disordered" evidence="13">
    <location>
        <begin position="355"/>
        <end position="377"/>
    </location>
</feature>
<dbReference type="OrthoDB" id="10251412at2759"/>
<feature type="compositionally biased region" description="Basic and acidic residues" evidence="13">
    <location>
        <begin position="549"/>
        <end position="567"/>
    </location>
</feature>
<evidence type="ECO:0000256" key="3">
    <source>
        <dbReference type="ARBA" id="ARBA00022692"/>
    </source>
</evidence>
<dbReference type="Proteomes" id="UP000243081">
    <property type="component" value="Unassembled WGS sequence"/>
</dbReference>
<dbReference type="InterPro" id="IPR003593">
    <property type="entry name" value="AAA+_ATPase"/>
</dbReference>
<name>A0A179I255_CORDF</name>
<comment type="similarity">
    <text evidence="2">Belongs to the AAA ATPase family. BCS1 subfamily.</text>
</comment>
<evidence type="ECO:0000256" key="12">
    <source>
        <dbReference type="RuleBase" id="RU003651"/>
    </source>
</evidence>
<feature type="transmembrane region" description="Helical" evidence="14">
    <location>
        <begin position="20"/>
        <end position="42"/>
    </location>
</feature>
<sequence>MDPSNGAGLGDKVPKPMPNLPAQLPILDFFFPGFSGLSSLICTYTGIDLTLYLPLLLVISCITFAWSYISDHVWDVIRSHLMSEVRIRTDDEIYNILMAWIVTQRFSQQSRRSIVNTNLNSRSWCLWAYEDEESEDDDGYTLNHLTANKKPLRYTPSTGSHFFWYKGHLLLFDRYLDSESASFLSSSEREELSISCFGRNPKIVKELLTEARANHTKKDEGKTLMYRGVPSTKGDSPSWRRCMSRTSRPISTVILDEKVKKNIIDDVSEYLDPETRRWYSNRGIPYRRGYLLHGPPGTGKSSLSLALAGFFRMPIYMISLNSPFATEEVLATLFAELPLRCVVLLEDIDTAGLTHTRDKNHKEENPDATSNTEGSTEAKAVVAQGKLSLSGLLNILDGVASQEGRVLIMTTNHLEKLDKALIRPGRVDIVVKFSLADAKMATSIFRAIYMPCEGESSSEKSSQAGQLDCGTMRKPKEEVDQTSFDTIDRIDSLSKQFATKIPDFELSPAEIQGFLLKHKRDAEGAVATVDGWVKEMRRKKKMEGMSGMKTEDMKEHVEKPDTDGGRT</sequence>
<dbReference type="Gene3D" id="3.40.50.300">
    <property type="entry name" value="P-loop containing nucleotide triphosphate hydrolases"/>
    <property type="match status" value="1"/>
</dbReference>
<keyword evidence="4 12" id="KW-0547">Nucleotide-binding</keyword>
<keyword evidence="3 14" id="KW-0812">Transmembrane</keyword>
<evidence type="ECO:0000256" key="1">
    <source>
        <dbReference type="ARBA" id="ARBA00004434"/>
    </source>
</evidence>
<dbReference type="EMBL" id="LUKN01004585">
    <property type="protein sequence ID" value="OAQ95789.1"/>
    <property type="molecule type" value="Genomic_DNA"/>
</dbReference>
<dbReference type="InterPro" id="IPR014851">
    <property type="entry name" value="BCS1_N"/>
</dbReference>
<evidence type="ECO:0000256" key="11">
    <source>
        <dbReference type="ARBA" id="ARBA00048778"/>
    </source>
</evidence>
<evidence type="ECO:0000259" key="16">
    <source>
        <dbReference type="SMART" id="SM01024"/>
    </source>
</evidence>
<dbReference type="SMART" id="SM00382">
    <property type="entry name" value="AAA"/>
    <property type="match status" value="1"/>
</dbReference>
<evidence type="ECO:0000256" key="6">
    <source>
        <dbReference type="ARBA" id="ARBA00022801"/>
    </source>
</evidence>
<dbReference type="PANTHER" id="PTHR23070">
    <property type="entry name" value="BCS1 AAA-TYPE ATPASE"/>
    <property type="match status" value="1"/>
</dbReference>
<comment type="catalytic activity">
    <reaction evidence="11">
        <text>ATP + H2O = ADP + phosphate + H(+)</text>
        <dbReference type="Rhea" id="RHEA:13065"/>
        <dbReference type="ChEBI" id="CHEBI:15377"/>
        <dbReference type="ChEBI" id="CHEBI:15378"/>
        <dbReference type="ChEBI" id="CHEBI:30616"/>
        <dbReference type="ChEBI" id="CHEBI:43474"/>
        <dbReference type="ChEBI" id="CHEBI:456216"/>
    </reaction>
    <physiologicalReaction direction="left-to-right" evidence="11">
        <dbReference type="Rhea" id="RHEA:13066"/>
    </physiologicalReaction>
</comment>
<evidence type="ECO:0000313" key="17">
    <source>
        <dbReference type="EMBL" id="OAQ95789.1"/>
    </source>
</evidence>
<keyword evidence="5" id="KW-0999">Mitochondrion inner membrane</keyword>
<dbReference type="Pfam" id="PF08740">
    <property type="entry name" value="BCS1_N"/>
    <property type="match status" value="1"/>
</dbReference>
<evidence type="ECO:0000256" key="4">
    <source>
        <dbReference type="ARBA" id="ARBA00022741"/>
    </source>
</evidence>
<keyword evidence="10 14" id="KW-0472">Membrane</keyword>
<evidence type="ECO:0000256" key="8">
    <source>
        <dbReference type="ARBA" id="ARBA00022989"/>
    </source>
</evidence>
<dbReference type="AlphaFoldDB" id="A0A179I255"/>
<keyword evidence="9" id="KW-0496">Mitochondrion</keyword>
<dbReference type="GO" id="GO:0005524">
    <property type="term" value="F:ATP binding"/>
    <property type="evidence" value="ECO:0007669"/>
    <property type="project" value="UniProtKB-KW"/>
</dbReference>
<reference evidence="17 18" key="1">
    <citation type="submission" date="2016-03" db="EMBL/GenBank/DDBJ databases">
        <title>Fine-scale spatial genetic structure of a fungal parasite of coffee scale insects.</title>
        <authorList>
            <person name="Jackson D."/>
            <person name="Zemenick K.A."/>
            <person name="Malloure B."/>
            <person name="Quandt C.A."/>
            <person name="James T.Y."/>
        </authorList>
    </citation>
    <scope>NUCLEOTIDE SEQUENCE [LARGE SCALE GENOMIC DNA]</scope>
    <source>
        <strain evidence="17 18">UM487</strain>
    </source>
</reference>
<dbReference type="InterPro" id="IPR027417">
    <property type="entry name" value="P-loop_NTPase"/>
</dbReference>
<feature type="region of interest" description="Disordered" evidence="13">
    <location>
        <begin position="538"/>
        <end position="567"/>
    </location>
</feature>
<evidence type="ECO:0000256" key="5">
    <source>
        <dbReference type="ARBA" id="ARBA00022792"/>
    </source>
</evidence>
<feature type="domain" description="BCS1 N-terminal" evidence="16">
    <location>
        <begin position="57"/>
        <end position="253"/>
    </location>
</feature>
<dbReference type="SUPFAM" id="SSF52540">
    <property type="entry name" value="P-loop containing nucleoside triphosphate hydrolases"/>
    <property type="match status" value="1"/>
</dbReference>
<dbReference type="InterPro" id="IPR050747">
    <property type="entry name" value="Mitochondrial_chaperone_BCS1"/>
</dbReference>